<sequence length="134" mass="14455">MTRTHLNLRTTNILIGNEEEGMVFTRDETLMEIDEEAPNQPNAAGSEAIHAVVIINQASRGDEGNLESQSPLTGIGSNSGMDHRKEQNSSGPQMNPRANSGKKRLPSHHGREVATTNGATKLLDLQPASSTTRL</sequence>
<dbReference type="Proteomes" id="UP001234297">
    <property type="component" value="Chromosome 11"/>
</dbReference>
<accession>A0ACC2KUG4</accession>
<comment type="caution">
    <text evidence="1">The sequence shown here is derived from an EMBL/GenBank/DDBJ whole genome shotgun (WGS) entry which is preliminary data.</text>
</comment>
<name>A0ACC2KUG4_PERAE</name>
<dbReference type="EMBL" id="CM056819">
    <property type="protein sequence ID" value="KAJ8624452.1"/>
    <property type="molecule type" value="Genomic_DNA"/>
</dbReference>
<evidence type="ECO:0000313" key="2">
    <source>
        <dbReference type="Proteomes" id="UP001234297"/>
    </source>
</evidence>
<organism evidence="1 2">
    <name type="scientific">Persea americana</name>
    <name type="common">Avocado</name>
    <dbReference type="NCBI Taxonomy" id="3435"/>
    <lineage>
        <taxon>Eukaryota</taxon>
        <taxon>Viridiplantae</taxon>
        <taxon>Streptophyta</taxon>
        <taxon>Embryophyta</taxon>
        <taxon>Tracheophyta</taxon>
        <taxon>Spermatophyta</taxon>
        <taxon>Magnoliopsida</taxon>
        <taxon>Magnoliidae</taxon>
        <taxon>Laurales</taxon>
        <taxon>Lauraceae</taxon>
        <taxon>Persea</taxon>
    </lineage>
</organism>
<proteinExistence type="predicted"/>
<reference evidence="1 2" key="1">
    <citation type="journal article" date="2022" name="Hortic Res">
        <title>A haplotype resolved chromosomal level avocado genome allows analysis of novel avocado genes.</title>
        <authorList>
            <person name="Nath O."/>
            <person name="Fletcher S.J."/>
            <person name="Hayward A."/>
            <person name="Shaw L.M."/>
            <person name="Masouleh A.K."/>
            <person name="Furtado A."/>
            <person name="Henry R.J."/>
            <person name="Mitter N."/>
        </authorList>
    </citation>
    <scope>NUCLEOTIDE SEQUENCE [LARGE SCALE GENOMIC DNA]</scope>
    <source>
        <strain evidence="2">cv. Hass</strain>
    </source>
</reference>
<protein>
    <submittedName>
        <fullName evidence="1">Uncharacterized protein</fullName>
    </submittedName>
</protein>
<keyword evidence="2" id="KW-1185">Reference proteome</keyword>
<gene>
    <name evidence="1" type="ORF">MRB53_032982</name>
</gene>
<evidence type="ECO:0000313" key="1">
    <source>
        <dbReference type="EMBL" id="KAJ8624452.1"/>
    </source>
</evidence>